<proteinExistence type="predicted"/>
<protein>
    <submittedName>
        <fullName evidence="2">Uncharacterized protein</fullName>
    </submittedName>
</protein>
<feature type="compositionally biased region" description="Basic and acidic residues" evidence="1">
    <location>
        <begin position="116"/>
        <end position="128"/>
    </location>
</feature>
<keyword evidence="3" id="KW-1185">Reference proteome</keyword>
<dbReference type="EMBL" id="MU857612">
    <property type="protein sequence ID" value="KAK4250591.1"/>
    <property type="molecule type" value="Genomic_DNA"/>
</dbReference>
<evidence type="ECO:0000313" key="2">
    <source>
        <dbReference type="EMBL" id="KAK4250591.1"/>
    </source>
</evidence>
<evidence type="ECO:0000313" key="3">
    <source>
        <dbReference type="Proteomes" id="UP001303647"/>
    </source>
</evidence>
<name>A0AAN7HHW2_9PEZI</name>
<reference evidence="2" key="2">
    <citation type="submission" date="2023-05" db="EMBL/GenBank/DDBJ databases">
        <authorList>
            <consortium name="Lawrence Berkeley National Laboratory"/>
            <person name="Steindorff A."/>
            <person name="Hensen N."/>
            <person name="Bonometti L."/>
            <person name="Westerberg I."/>
            <person name="Brannstrom I.O."/>
            <person name="Guillou S."/>
            <person name="Cros-Aarteil S."/>
            <person name="Calhoun S."/>
            <person name="Haridas S."/>
            <person name="Kuo A."/>
            <person name="Mondo S."/>
            <person name="Pangilinan J."/>
            <person name="Riley R."/>
            <person name="Labutti K."/>
            <person name="Andreopoulos B."/>
            <person name="Lipzen A."/>
            <person name="Chen C."/>
            <person name="Yanf M."/>
            <person name="Daum C."/>
            <person name="Ng V."/>
            <person name="Clum A."/>
            <person name="Ohm R."/>
            <person name="Martin F."/>
            <person name="Silar P."/>
            <person name="Natvig D."/>
            <person name="Lalanne C."/>
            <person name="Gautier V."/>
            <person name="Ament-Velasquez S.L."/>
            <person name="Kruys A."/>
            <person name="Hutchinson M.I."/>
            <person name="Powell A.J."/>
            <person name="Barry K."/>
            <person name="Miller A.N."/>
            <person name="Grigoriev I.V."/>
            <person name="Debuchy R."/>
            <person name="Gladieux P."/>
            <person name="Thoren M.H."/>
            <person name="Johannesson H."/>
        </authorList>
    </citation>
    <scope>NUCLEOTIDE SEQUENCE</scope>
    <source>
        <strain evidence="2">CBS 359.72</strain>
    </source>
</reference>
<feature type="region of interest" description="Disordered" evidence="1">
    <location>
        <begin position="97"/>
        <end position="135"/>
    </location>
</feature>
<accession>A0AAN7HHW2</accession>
<evidence type="ECO:0000256" key="1">
    <source>
        <dbReference type="SAM" id="MobiDB-lite"/>
    </source>
</evidence>
<sequence length="135" mass="15620">MINNLNNSNNDNLNGKQPPVVKDSAEDEQRLEDMLTRLDEVHLQLRQLRSALPRMLEPLTVKHSSPQATFAAFMQSVNNTNKEVANFKDAYSSLAEGPFQRVRTSQNRQKSLRQWRATEHPDWADPPDRKRRRAV</sequence>
<reference evidence="2" key="1">
    <citation type="journal article" date="2023" name="Mol. Phylogenet. Evol.">
        <title>Genome-scale phylogeny and comparative genomics of the fungal order Sordariales.</title>
        <authorList>
            <person name="Hensen N."/>
            <person name="Bonometti L."/>
            <person name="Westerberg I."/>
            <person name="Brannstrom I.O."/>
            <person name="Guillou S."/>
            <person name="Cros-Aarteil S."/>
            <person name="Calhoun S."/>
            <person name="Haridas S."/>
            <person name="Kuo A."/>
            <person name="Mondo S."/>
            <person name="Pangilinan J."/>
            <person name="Riley R."/>
            <person name="LaButti K."/>
            <person name="Andreopoulos B."/>
            <person name="Lipzen A."/>
            <person name="Chen C."/>
            <person name="Yan M."/>
            <person name="Daum C."/>
            <person name="Ng V."/>
            <person name="Clum A."/>
            <person name="Steindorff A."/>
            <person name="Ohm R.A."/>
            <person name="Martin F."/>
            <person name="Silar P."/>
            <person name="Natvig D.O."/>
            <person name="Lalanne C."/>
            <person name="Gautier V."/>
            <person name="Ament-Velasquez S.L."/>
            <person name="Kruys A."/>
            <person name="Hutchinson M.I."/>
            <person name="Powell A.J."/>
            <person name="Barry K."/>
            <person name="Miller A.N."/>
            <person name="Grigoriev I.V."/>
            <person name="Debuchy R."/>
            <person name="Gladieux P."/>
            <person name="Hiltunen Thoren M."/>
            <person name="Johannesson H."/>
        </authorList>
    </citation>
    <scope>NUCLEOTIDE SEQUENCE</scope>
    <source>
        <strain evidence="2">CBS 359.72</strain>
    </source>
</reference>
<dbReference type="AlphaFoldDB" id="A0AAN7HHW2"/>
<dbReference type="Proteomes" id="UP001303647">
    <property type="component" value="Unassembled WGS sequence"/>
</dbReference>
<feature type="compositionally biased region" description="Low complexity" evidence="1">
    <location>
        <begin position="1"/>
        <end position="14"/>
    </location>
</feature>
<organism evidence="2 3">
    <name type="scientific">Corynascus novoguineensis</name>
    <dbReference type="NCBI Taxonomy" id="1126955"/>
    <lineage>
        <taxon>Eukaryota</taxon>
        <taxon>Fungi</taxon>
        <taxon>Dikarya</taxon>
        <taxon>Ascomycota</taxon>
        <taxon>Pezizomycotina</taxon>
        <taxon>Sordariomycetes</taxon>
        <taxon>Sordariomycetidae</taxon>
        <taxon>Sordariales</taxon>
        <taxon>Chaetomiaceae</taxon>
        <taxon>Corynascus</taxon>
    </lineage>
</organism>
<gene>
    <name evidence="2" type="ORF">C7999DRAFT_38430</name>
</gene>
<comment type="caution">
    <text evidence="2">The sequence shown here is derived from an EMBL/GenBank/DDBJ whole genome shotgun (WGS) entry which is preliminary data.</text>
</comment>
<feature type="region of interest" description="Disordered" evidence="1">
    <location>
        <begin position="1"/>
        <end position="27"/>
    </location>
</feature>